<dbReference type="AlphaFoldDB" id="A0A9X3LLW9"/>
<reference evidence="1" key="1">
    <citation type="submission" date="2022-02" db="EMBL/GenBank/DDBJ databases">
        <title>Corynebacterium sp. from urogenital microbiome.</title>
        <authorList>
            <person name="Cappelli E.A."/>
            <person name="Ribeiro T.G."/>
            <person name="Peixe L."/>
        </authorList>
    </citation>
    <scope>NUCLEOTIDE SEQUENCE</scope>
    <source>
        <strain evidence="1">C8Ua_174</strain>
    </source>
</reference>
<comment type="caution">
    <text evidence="1">The sequence shown here is derived from an EMBL/GenBank/DDBJ whole genome shotgun (WGS) entry which is preliminary data.</text>
</comment>
<dbReference type="RefSeq" id="WP_269944530.1">
    <property type="nucleotide sequence ID" value="NZ_JAKMUT010000005.1"/>
</dbReference>
<evidence type="ECO:0000313" key="2">
    <source>
        <dbReference type="Proteomes" id="UP001146469"/>
    </source>
</evidence>
<dbReference type="Pfam" id="PF11209">
    <property type="entry name" value="LmeA"/>
    <property type="match status" value="1"/>
</dbReference>
<keyword evidence="2" id="KW-1185">Reference proteome</keyword>
<sequence>MKKIAIRGALTLVLVLLVALIVDSVIAARAEHKISEALYADSNLANPPKVQVAGFPYTGAALSHELQAVTVVANDVDVPGFGLMSVQTSAQYITVSADDVFNGTIENAPARKVFTRLQLDGVLLGNRMGIEALQIQNLDDISPRGGWETEAIFEGKPKGFAKPAKVEVKLRIVKGTMVITPTKILSVPDGLDIKAKNVTDEATLDPDIEKRVNDAFSLSIPGKELPMRGDPERIFVSGGSVFVEASQVYTKISLSDLAPRSRPLSEEELPSL</sequence>
<dbReference type="EMBL" id="JAKMUT010000005">
    <property type="protein sequence ID" value="MCZ9289814.1"/>
    <property type="molecule type" value="Genomic_DNA"/>
</dbReference>
<gene>
    <name evidence="1" type="ORF">L8V00_06315</name>
</gene>
<protein>
    <submittedName>
        <fullName evidence="1">DUF2993 domain-containing protein</fullName>
    </submittedName>
</protein>
<name>A0A9X3LLW9_9CORY</name>
<dbReference type="Proteomes" id="UP001146469">
    <property type="component" value="Unassembled WGS sequence"/>
</dbReference>
<evidence type="ECO:0000313" key="1">
    <source>
        <dbReference type="EMBL" id="MCZ9289814.1"/>
    </source>
</evidence>
<proteinExistence type="predicted"/>
<accession>A0A9X3LLW9</accession>
<dbReference type="InterPro" id="IPR021373">
    <property type="entry name" value="DUF2993"/>
</dbReference>
<organism evidence="1 2">
    <name type="scientific">Corynebacterium evansiae</name>
    <dbReference type="NCBI Taxonomy" id="2913499"/>
    <lineage>
        <taxon>Bacteria</taxon>
        <taxon>Bacillati</taxon>
        <taxon>Actinomycetota</taxon>
        <taxon>Actinomycetes</taxon>
        <taxon>Mycobacteriales</taxon>
        <taxon>Corynebacteriaceae</taxon>
        <taxon>Corynebacterium</taxon>
    </lineage>
</organism>